<accession>A0ABW2SAS0</accession>
<organism evidence="4 5">
    <name type="scientific">Hydrogenophaga defluvii</name>
    <dbReference type="NCBI Taxonomy" id="249410"/>
    <lineage>
        <taxon>Bacteria</taxon>
        <taxon>Pseudomonadati</taxon>
        <taxon>Pseudomonadota</taxon>
        <taxon>Betaproteobacteria</taxon>
        <taxon>Burkholderiales</taxon>
        <taxon>Comamonadaceae</taxon>
        <taxon>Hydrogenophaga</taxon>
    </lineage>
</organism>
<keyword evidence="2" id="KW-0233">DNA recombination</keyword>
<dbReference type="SMART" id="SM00857">
    <property type="entry name" value="Resolvase"/>
    <property type="match status" value="1"/>
</dbReference>
<feature type="domain" description="Resolvase/invertase-type recombinase catalytic" evidence="3">
    <location>
        <begin position="3"/>
        <end position="137"/>
    </location>
</feature>
<dbReference type="Gene3D" id="3.40.50.1390">
    <property type="entry name" value="Resolvase, N-terminal catalytic domain"/>
    <property type="match status" value="1"/>
</dbReference>
<dbReference type="Proteomes" id="UP001596457">
    <property type="component" value="Unassembled WGS sequence"/>
</dbReference>
<evidence type="ECO:0000256" key="2">
    <source>
        <dbReference type="ARBA" id="ARBA00023172"/>
    </source>
</evidence>
<dbReference type="SUPFAM" id="SSF53041">
    <property type="entry name" value="Resolvase-like"/>
    <property type="match status" value="1"/>
</dbReference>
<dbReference type="RefSeq" id="WP_382200014.1">
    <property type="nucleotide sequence ID" value="NZ_JBHTBZ010000019.1"/>
</dbReference>
<keyword evidence="5" id="KW-1185">Reference proteome</keyword>
<evidence type="ECO:0000313" key="4">
    <source>
        <dbReference type="EMBL" id="MFC7460602.1"/>
    </source>
</evidence>
<dbReference type="InterPro" id="IPR036162">
    <property type="entry name" value="Resolvase-like_N_sf"/>
</dbReference>
<dbReference type="InterPro" id="IPR050639">
    <property type="entry name" value="SSR_resolvase"/>
</dbReference>
<evidence type="ECO:0000256" key="1">
    <source>
        <dbReference type="ARBA" id="ARBA00023125"/>
    </source>
</evidence>
<evidence type="ECO:0000259" key="3">
    <source>
        <dbReference type="PROSITE" id="PS51736"/>
    </source>
</evidence>
<dbReference type="PROSITE" id="PS51736">
    <property type="entry name" value="RECOMBINASES_3"/>
    <property type="match status" value="1"/>
</dbReference>
<dbReference type="InterPro" id="IPR006119">
    <property type="entry name" value="Resolv_N"/>
</dbReference>
<protein>
    <submittedName>
        <fullName evidence="4">Recombinase family protein</fullName>
    </submittedName>
</protein>
<dbReference type="PANTHER" id="PTHR30461">
    <property type="entry name" value="DNA-INVERTASE FROM LAMBDOID PROPHAGE"/>
    <property type="match status" value="1"/>
</dbReference>
<dbReference type="Pfam" id="PF00239">
    <property type="entry name" value="Resolvase"/>
    <property type="match status" value="1"/>
</dbReference>
<name>A0ABW2SAS0_9BURK</name>
<keyword evidence="1" id="KW-0238">DNA-binding</keyword>
<proteinExistence type="predicted"/>
<evidence type="ECO:0000313" key="5">
    <source>
        <dbReference type="Proteomes" id="UP001596457"/>
    </source>
</evidence>
<dbReference type="EMBL" id="JBHTBZ010000019">
    <property type="protein sequence ID" value="MFC7460602.1"/>
    <property type="molecule type" value="Genomic_DNA"/>
</dbReference>
<comment type="caution">
    <text evidence="4">The sequence shown here is derived from an EMBL/GenBank/DDBJ whole genome shotgun (WGS) entry which is preliminary data.</text>
</comment>
<sequence length="191" mass="20327">MSQSIAYFRVSTTEQSIESQRQMLGGPFDMEFSDIGVSGSVPAADRPGFSELLAYIRKGDVLHVAAVDRLGRDALDVQSTVRSLMVKGVAIEVLGLGRIGTGAGELILAVLAQVADMERKRIVERTAAGRATAKRLLAETGKTQRGATSLGRPKVADAAEVRQWRTVNSASIAQTAAKFGISTASVKRYCS</sequence>
<dbReference type="CDD" id="cd03768">
    <property type="entry name" value="SR_ResInv"/>
    <property type="match status" value="1"/>
</dbReference>
<gene>
    <name evidence="4" type="ORF">ACFQU0_09200</name>
</gene>
<reference evidence="5" key="1">
    <citation type="journal article" date="2019" name="Int. J. Syst. Evol. Microbiol.">
        <title>The Global Catalogue of Microorganisms (GCM) 10K type strain sequencing project: providing services to taxonomists for standard genome sequencing and annotation.</title>
        <authorList>
            <consortium name="The Broad Institute Genomics Platform"/>
            <consortium name="The Broad Institute Genome Sequencing Center for Infectious Disease"/>
            <person name="Wu L."/>
            <person name="Ma J."/>
        </authorList>
    </citation>
    <scope>NUCLEOTIDE SEQUENCE [LARGE SCALE GENOMIC DNA]</scope>
    <source>
        <strain evidence="5">CCUG 53903</strain>
    </source>
</reference>
<dbReference type="PANTHER" id="PTHR30461:SF2">
    <property type="entry name" value="SERINE RECOMBINASE PINE-RELATED"/>
    <property type="match status" value="1"/>
</dbReference>